<evidence type="ECO:0000256" key="1">
    <source>
        <dbReference type="ARBA" id="ARBA00004141"/>
    </source>
</evidence>
<evidence type="ECO:0000256" key="5">
    <source>
        <dbReference type="ARBA" id="ARBA00023136"/>
    </source>
</evidence>
<dbReference type="PANTHER" id="PTHR30178">
    <property type="entry name" value="INNER MEMBRANE PROTEIN YAAH"/>
    <property type="match status" value="1"/>
</dbReference>
<evidence type="ECO:0000256" key="6">
    <source>
        <dbReference type="SAM" id="Phobius"/>
    </source>
</evidence>
<name>A0A1M6BI56_9FIRM</name>
<comment type="similarity">
    <text evidence="2">Belongs to the acetate uptake transporter (AceTr) (TC 2.A.96) family.</text>
</comment>
<dbReference type="STRING" id="1121476.SAMN02745751_00363"/>
<dbReference type="GO" id="GO:0016020">
    <property type="term" value="C:membrane"/>
    <property type="evidence" value="ECO:0007669"/>
    <property type="project" value="UniProtKB-SubCell"/>
</dbReference>
<feature type="transmembrane region" description="Helical" evidence="6">
    <location>
        <begin position="65"/>
        <end position="85"/>
    </location>
</feature>
<dbReference type="PANTHER" id="PTHR30178:SF3">
    <property type="entry name" value="SUCCINATE-ACETATE_PROTON SYMPORTER SATP"/>
    <property type="match status" value="1"/>
</dbReference>
<dbReference type="Proteomes" id="UP000184052">
    <property type="component" value="Unassembled WGS sequence"/>
</dbReference>
<dbReference type="EMBL" id="FQZL01000005">
    <property type="protein sequence ID" value="SHI48399.1"/>
    <property type="molecule type" value="Genomic_DNA"/>
</dbReference>
<evidence type="ECO:0000313" key="7">
    <source>
        <dbReference type="EMBL" id="SHI48399.1"/>
    </source>
</evidence>
<keyword evidence="5 6" id="KW-0472">Membrane</keyword>
<dbReference type="Pfam" id="PF01184">
    <property type="entry name" value="Gpr1_Fun34_YaaH"/>
    <property type="match status" value="1"/>
</dbReference>
<feature type="transmembrane region" description="Helical" evidence="6">
    <location>
        <begin position="39"/>
        <end position="58"/>
    </location>
</feature>
<accession>A0A1M6BI56</accession>
<dbReference type="InterPro" id="IPR047623">
    <property type="entry name" value="SatP"/>
</dbReference>
<keyword evidence="8" id="KW-1185">Reference proteome</keyword>
<dbReference type="RefSeq" id="WP_073046265.1">
    <property type="nucleotide sequence ID" value="NZ_FQZL01000005.1"/>
</dbReference>
<feature type="transmembrane region" description="Helical" evidence="6">
    <location>
        <begin position="164"/>
        <end position="184"/>
    </location>
</feature>
<proteinExistence type="inferred from homology"/>
<gene>
    <name evidence="7" type="ORF">SAMN02745751_00363</name>
</gene>
<evidence type="ECO:0000256" key="2">
    <source>
        <dbReference type="ARBA" id="ARBA00005587"/>
    </source>
</evidence>
<dbReference type="AlphaFoldDB" id="A0A1M6BI56"/>
<protein>
    <submittedName>
        <fullName evidence="7">Uncharacterized protein</fullName>
    </submittedName>
</protein>
<organism evidence="7 8">
    <name type="scientific">Dethiosulfatibacter aminovorans DSM 17477</name>
    <dbReference type="NCBI Taxonomy" id="1121476"/>
    <lineage>
        <taxon>Bacteria</taxon>
        <taxon>Bacillati</taxon>
        <taxon>Bacillota</taxon>
        <taxon>Tissierellia</taxon>
        <taxon>Dethiosulfatibacter</taxon>
    </lineage>
</organism>
<dbReference type="OrthoDB" id="9787939at2"/>
<evidence type="ECO:0000256" key="3">
    <source>
        <dbReference type="ARBA" id="ARBA00022692"/>
    </source>
</evidence>
<dbReference type="NCBIfam" id="NF038013">
    <property type="entry name" value="AceTr_1"/>
    <property type="match status" value="1"/>
</dbReference>
<keyword evidence="4 6" id="KW-1133">Transmembrane helix</keyword>
<reference evidence="7 8" key="1">
    <citation type="submission" date="2016-11" db="EMBL/GenBank/DDBJ databases">
        <authorList>
            <person name="Jaros S."/>
            <person name="Januszkiewicz K."/>
            <person name="Wedrychowicz H."/>
        </authorList>
    </citation>
    <scope>NUCLEOTIDE SEQUENCE [LARGE SCALE GENOMIC DNA]</scope>
    <source>
        <strain evidence="7 8">DSM 17477</strain>
    </source>
</reference>
<dbReference type="InterPro" id="IPR000791">
    <property type="entry name" value="Gpr1/Fun34/SatP-like"/>
</dbReference>
<comment type="subcellular location">
    <subcellularLocation>
        <location evidence="1">Membrane</location>
        <topology evidence="1">Multi-pass membrane protein</topology>
    </subcellularLocation>
</comment>
<keyword evidence="3 6" id="KW-0812">Transmembrane</keyword>
<evidence type="ECO:0000256" key="4">
    <source>
        <dbReference type="ARBA" id="ARBA00022989"/>
    </source>
</evidence>
<feature type="transmembrane region" description="Helical" evidence="6">
    <location>
        <begin position="129"/>
        <end position="152"/>
    </location>
</feature>
<evidence type="ECO:0000313" key="8">
    <source>
        <dbReference type="Proteomes" id="UP000184052"/>
    </source>
</evidence>
<feature type="transmembrane region" description="Helical" evidence="6">
    <location>
        <begin position="105"/>
        <end position="122"/>
    </location>
</feature>
<sequence length="207" mass="22345">MNERKITVANPTPLGLLGLALVTIVASSAKLGLTTGVSYLIPWVVFLGATAQLIACFMDFKKDNMFGATAFGGYALFWYSMAMAWMMNAGVFGETLANAVDPKQLGFAFIGYLIFSVFMTVGSLATNKVLFIIFFLIDLLFLGLSLSTFHIMEELAHELAAYSEFLISMVSFYGSGAIIVNGAFGKEVLPIGKAIYSPVKAKLKKVA</sequence>